<proteinExistence type="predicted"/>
<reference evidence="1" key="1">
    <citation type="journal article" date="2022" name="bioRxiv">
        <title>Population genetic analysis of Ophidiomyces ophidiicola, the causative agent of snake fungal disease, indicates recent introductions to the USA.</title>
        <authorList>
            <person name="Ladner J.T."/>
            <person name="Palmer J.M."/>
            <person name="Ettinger C.L."/>
            <person name="Stajich J.E."/>
            <person name="Farrell T.M."/>
            <person name="Glorioso B.M."/>
            <person name="Lawson B."/>
            <person name="Price S.J."/>
            <person name="Stengle A.G."/>
            <person name="Grear D.A."/>
            <person name="Lorch J.M."/>
        </authorList>
    </citation>
    <scope>NUCLEOTIDE SEQUENCE</scope>
    <source>
        <strain evidence="1">NWHC 24266-5</strain>
    </source>
</reference>
<sequence>MANPFKFGTPTTTSGASGTPTTSLFGQNTTGSSGGGGIFGNVGSAQTAPGGSKPLFSTAASGQPSSLFGQATSTTPSFSLKPADSSSTPSPFGAAPNKAADPATSGAPKAGSLFGDFGKPKVTSSPFGSATPAPTGGALFGNISTTPAGPPPASSAGKAPSLFSQPSQSTTAPASLFGAKPTPTTTAASTAPATAPGSTLFGGAATKGPSTAMFGSGTPFGQAPGDKEAVNTQAPKADPKPNLFGGPAATPSTAPQSGGSLFGTPTTTTVEKPAQNLFGSTPSGALTTTRPATAGNLFGQAAPKTSSANETIAAPAATTAPQAPTPSLFSAPKLPDATSAAPKPGAPAAAAAAPATSIPLTTTAPITAAAGATVAPSTGVAATASTTALGASTAGPVPLAQSRLKNKTMDEIITRWATDLTKYQKEFQEQAEQVVEWDRMLVENSSKVQKLYGNTVDAERATQEVERQLAAVEGQQEELGSWLDRYEQEVETLLSKQVGVGDSLQGPDQERERTYKLAERLSERLNDMGQDLSSMIEEVNSASANLSKTTKSDEPISQIVRILNSHLSQLQLIDQGTAALRAKISSTQQSGSSLSGLQSQYGGTPGSVSGGAAEDFYRVYMGRRR</sequence>
<dbReference type="EMBL" id="JALBCA010000039">
    <property type="protein sequence ID" value="KAI2387442.1"/>
    <property type="molecule type" value="Genomic_DNA"/>
</dbReference>
<name>A0ACB8UXC5_9EURO</name>
<organism evidence="1">
    <name type="scientific">Ophidiomyces ophidiicola</name>
    <dbReference type="NCBI Taxonomy" id="1387563"/>
    <lineage>
        <taxon>Eukaryota</taxon>
        <taxon>Fungi</taxon>
        <taxon>Dikarya</taxon>
        <taxon>Ascomycota</taxon>
        <taxon>Pezizomycotina</taxon>
        <taxon>Eurotiomycetes</taxon>
        <taxon>Eurotiomycetidae</taxon>
        <taxon>Onygenales</taxon>
        <taxon>Onygenaceae</taxon>
        <taxon>Ophidiomyces</taxon>
    </lineage>
</organism>
<protein>
    <submittedName>
        <fullName evidence="1">FG-nucleoporin nsp1</fullName>
    </submittedName>
</protein>
<evidence type="ECO:0000313" key="1">
    <source>
        <dbReference type="EMBL" id="KAI2387442.1"/>
    </source>
</evidence>
<accession>A0ACB8UXC5</accession>
<comment type="caution">
    <text evidence="1">The sequence shown here is derived from an EMBL/GenBank/DDBJ whole genome shotgun (WGS) entry which is preliminary data.</text>
</comment>
<gene>
    <name evidence="1" type="primary">NSP1</name>
    <name evidence="1" type="ORF">LOY88_003132</name>
</gene>